<gene>
    <name evidence="3" type="ORF">GIY23_08510</name>
</gene>
<protein>
    <submittedName>
        <fullName evidence="3">Uncharacterized protein</fullName>
    </submittedName>
</protein>
<sequence>MKEFGSHLLFHLGAIVLGAAIGVAGTFYWRDGDLAALGLCAAALVFGLVLLLVQNLYINNKDATDRRRMQERSSPRTPARPAPQSSQPRRVEQPRAAPAQSAPQHTAVWPTAGAASGTNPDMEAVDPDAQTRAAEPGEHNTGPTRQVSGQATDEASTGIIDDTGPTRSF</sequence>
<dbReference type="AlphaFoldDB" id="A0A5Q3Q6T7"/>
<feature type="transmembrane region" description="Helical" evidence="2">
    <location>
        <begin position="7"/>
        <end position="29"/>
    </location>
</feature>
<feature type="transmembrane region" description="Helical" evidence="2">
    <location>
        <begin position="35"/>
        <end position="58"/>
    </location>
</feature>
<dbReference type="Proteomes" id="UP000371041">
    <property type="component" value="Chromosome"/>
</dbReference>
<name>A0A5Q3Q6T7_9PSEU</name>
<accession>A0A5Q3Q6T7</accession>
<keyword evidence="2" id="KW-0812">Transmembrane</keyword>
<feature type="compositionally biased region" description="Basic and acidic residues" evidence="1">
    <location>
        <begin position="65"/>
        <end position="74"/>
    </location>
</feature>
<dbReference type="RefSeq" id="WP_154076155.1">
    <property type="nucleotide sequence ID" value="NZ_CP045929.1"/>
</dbReference>
<evidence type="ECO:0000313" key="4">
    <source>
        <dbReference type="Proteomes" id="UP000371041"/>
    </source>
</evidence>
<dbReference type="KEGG" id="sace:GIY23_08510"/>
<evidence type="ECO:0000256" key="1">
    <source>
        <dbReference type="SAM" id="MobiDB-lite"/>
    </source>
</evidence>
<feature type="compositionally biased region" description="Low complexity" evidence="1">
    <location>
        <begin position="75"/>
        <end position="86"/>
    </location>
</feature>
<evidence type="ECO:0000256" key="2">
    <source>
        <dbReference type="SAM" id="Phobius"/>
    </source>
</evidence>
<feature type="compositionally biased region" description="Polar residues" evidence="1">
    <location>
        <begin position="141"/>
        <end position="155"/>
    </location>
</feature>
<evidence type="ECO:0000313" key="3">
    <source>
        <dbReference type="EMBL" id="QGK69560.1"/>
    </source>
</evidence>
<reference evidence="4" key="1">
    <citation type="submission" date="2019-11" db="EMBL/GenBank/DDBJ databases">
        <title>The complete genome sequence of Saccharopolyspora sp. E2A.</title>
        <authorList>
            <person name="Zhang G."/>
        </authorList>
    </citation>
    <scope>NUCLEOTIDE SEQUENCE [LARGE SCALE GENOMIC DNA]</scope>
    <source>
        <strain evidence="4">E2A</strain>
    </source>
</reference>
<dbReference type="EMBL" id="CP045929">
    <property type="protein sequence ID" value="QGK69560.1"/>
    <property type="molecule type" value="Genomic_DNA"/>
</dbReference>
<feature type="compositionally biased region" description="Low complexity" evidence="1">
    <location>
        <begin position="94"/>
        <end position="104"/>
    </location>
</feature>
<proteinExistence type="predicted"/>
<keyword evidence="2" id="KW-0472">Membrane</keyword>
<keyword evidence="4" id="KW-1185">Reference proteome</keyword>
<feature type="region of interest" description="Disordered" evidence="1">
    <location>
        <begin position="65"/>
        <end position="169"/>
    </location>
</feature>
<keyword evidence="2" id="KW-1133">Transmembrane helix</keyword>
<organism evidence="3 4">
    <name type="scientific">Allosaccharopolyspora coralli</name>
    <dbReference type="NCBI Taxonomy" id="2665642"/>
    <lineage>
        <taxon>Bacteria</taxon>
        <taxon>Bacillati</taxon>
        <taxon>Actinomycetota</taxon>
        <taxon>Actinomycetes</taxon>
        <taxon>Pseudonocardiales</taxon>
        <taxon>Pseudonocardiaceae</taxon>
        <taxon>Allosaccharopolyspora</taxon>
    </lineage>
</organism>